<organism evidence="4">
    <name type="scientific">Chromera velia CCMP2878</name>
    <dbReference type="NCBI Taxonomy" id="1169474"/>
    <lineage>
        <taxon>Eukaryota</taxon>
        <taxon>Sar</taxon>
        <taxon>Alveolata</taxon>
        <taxon>Colpodellida</taxon>
        <taxon>Chromeraceae</taxon>
        <taxon>Chromera</taxon>
    </lineage>
</organism>
<feature type="domain" description="Cyclin-like" evidence="3">
    <location>
        <begin position="166"/>
        <end position="255"/>
    </location>
</feature>
<protein>
    <recommendedName>
        <fullName evidence="3">Cyclin-like domain-containing protein</fullName>
    </recommendedName>
</protein>
<accession>A0A0G4G0U8</accession>
<dbReference type="VEuPathDB" id="CryptoDB:Cvel_4027"/>
<evidence type="ECO:0000259" key="3">
    <source>
        <dbReference type="SMART" id="SM00385"/>
    </source>
</evidence>
<feature type="compositionally biased region" description="Low complexity" evidence="2">
    <location>
        <begin position="525"/>
        <end position="535"/>
    </location>
</feature>
<dbReference type="Gene3D" id="1.10.472.10">
    <property type="entry name" value="Cyclin-like"/>
    <property type="match status" value="2"/>
</dbReference>
<evidence type="ECO:0000313" key="4">
    <source>
        <dbReference type="EMBL" id="CEM21682.1"/>
    </source>
</evidence>
<evidence type="ECO:0000256" key="2">
    <source>
        <dbReference type="SAM" id="MobiDB-lite"/>
    </source>
</evidence>
<feature type="compositionally biased region" description="Basic and acidic residues" evidence="2">
    <location>
        <begin position="414"/>
        <end position="431"/>
    </location>
</feature>
<reference evidence="4" key="1">
    <citation type="submission" date="2014-11" db="EMBL/GenBank/DDBJ databases">
        <authorList>
            <person name="Otto D Thomas"/>
            <person name="Naeem Raeece"/>
        </authorList>
    </citation>
    <scope>NUCLEOTIDE SEQUENCE</scope>
</reference>
<feature type="compositionally biased region" description="Basic and acidic residues" evidence="2">
    <location>
        <begin position="310"/>
        <end position="325"/>
    </location>
</feature>
<dbReference type="Pfam" id="PF00134">
    <property type="entry name" value="Cyclin_N"/>
    <property type="match status" value="1"/>
</dbReference>
<comment type="similarity">
    <text evidence="1">Belongs to the cyclin family.</text>
</comment>
<feature type="compositionally biased region" description="Basic and acidic residues" evidence="2">
    <location>
        <begin position="353"/>
        <end position="366"/>
    </location>
</feature>
<sequence length="686" mass="76265">MFSDEEPAGVTLVPKEILESSPSRKDGIDPETEELLRVYGTELIDKAGVHLKLERTTVVTSQVLLHRFFFRVSLADYDIRDVAAACILLGGKLEENQRRITDIVQVFCHIRMKEAGLSLPLPSVKTDSLEFKESMPGSIKKIKNIESQILVQLGFMVYALLDHPHRYILQFIHVLKVKKWDPYKESSLAMQAWAYTNDSLRTTLCCEVQPWVVACAALYLAACDTDVPLTRETGWFEEMDAKWEELEYAALAILRLRTLPKAEFQDVSKGVEKEKAEESRAAERKSPSPQRAMPSPSPPKESRGLSVEGDGGRMTEKSRKGRGEGGESPVSSGGGDKDRDRDRKRRRTSNSSSREESPDRGRRDSSRANGTGPPRQGPMRSRERDSRERGVGSRGRERDDRGVAQDISSDSSESPERDGRRGRDAAKRGRDDEETPERPAVVLKTSLCGCYLMGIHVPRKIDWQSSPSIVRGKGRERGKESANATETPEEVEEAEKEAIEEEETGTGRGKGVEIESDFETETETGEVGAVTGTTEGMEEDTTTTETRGGTETETAEIIEEDLISEKAEEETGTGIGIGEVLQRGGIERETEIGGIGIGKEMGTETELHLIILDVTPLLSRGEKGEDFEIEQTLPFLLLNHNLFRLPLLQLLLQASLLVLHPMAGVNEKEREGICLCREMEIETPKV</sequence>
<dbReference type="InterPro" id="IPR043198">
    <property type="entry name" value="Cyclin/Ssn8"/>
</dbReference>
<dbReference type="AlphaFoldDB" id="A0A0G4G0U8"/>
<name>A0A0G4G0U8_9ALVE</name>
<dbReference type="GO" id="GO:0016538">
    <property type="term" value="F:cyclin-dependent protein serine/threonine kinase regulator activity"/>
    <property type="evidence" value="ECO:0007669"/>
    <property type="project" value="InterPro"/>
</dbReference>
<proteinExistence type="inferred from homology"/>
<feature type="region of interest" description="Disordered" evidence="2">
    <location>
        <begin position="469"/>
        <end position="551"/>
    </location>
</feature>
<dbReference type="SMART" id="SM00385">
    <property type="entry name" value="CYCLIN"/>
    <property type="match status" value="2"/>
</dbReference>
<dbReference type="EMBL" id="CDMZ01000795">
    <property type="protein sequence ID" value="CEM21682.1"/>
    <property type="molecule type" value="Genomic_DNA"/>
</dbReference>
<feature type="compositionally biased region" description="Basic and acidic residues" evidence="2">
    <location>
        <begin position="267"/>
        <end position="286"/>
    </location>
</feature>
<dbReference type="InterPro" id="IPR036915">
    <property type="entry name" value="Cyclin-like_sf"/>
</dbReference>
<feature type="compositionally biased region" description="Acidic residues" evidence="2">
    <location>
        <begin position="487"/>
        <end position="504"/>
    </location>
</feature>
<gene>
    <name evidence="4" type="ORF">Cvel_4027</name>
</gene>
<feature type="region of interest" description="Disordered" evidence="2">
    <location>
        <begin position="267"/>
        <end position="443"/>
    </location>
</feature>
<dbReference type="PANTHER" id="PTHR10026">
    <property type="entry name" value="CYCLIN"/>
    <property type="match status" value="1"/>
</dbReference>
<keyword evidence="1" id="KW-0195">Cyclin</keyword>
<dbReference type="SUPFAM" id="SSF47954">
    <property type="entry name" value="Cyclin-like"/>
    <property type="match status" value="2"/>
</dbReference>
<feature type="domain" description="Cyclin-like" evidence="3">
    <location>
        <begin position="42"/>
        <end position="151"/>
    </location>
</feature>
<dbReference type="InterPro" id="IPR013763">
    <property type="entry name" value="Cyclin-like_dom"/>
</dbReference>
<dbReference type="InterPro" id="IPR006671">
    <property type="entry name" value="Cyclin_N"/>
</dbReference>
<feature type="compositionally biased region" description="Acidic residues" evidence="2">
    <location>
        <begin position="514"/>
        <end position="524"/>
    </location>
</feature>
<feature type="compositionally biased region" description="Basic and acidic residues" evidence="2">
    <location>
        <begin position="380"/>
        <end position="403"/>
    </location>
</feature>
<dbReference type="GO" id="GO:0006357">
    <property type="term" value="P:regulation of transcription by RNA polymerase II"/>
    <property type="evidence" value="ECO:0007669"/>
    <property type="project" value="InterPro"/>
</dbReference>
<evidence type="ECO:0000256" key="1">
    <source>
        <dbReference type="RuleBase" id="RU000383"/>
    </source>
</evidence>